<evidence type="ECO:0000256" key="9">
    <source>
        <dbReference type="SAM" id="Coils"/>
    </source>
</evidence>
<dbReference type="SUPFAM" id="SSF52540">
    <property type="entry name" value="P-loop containing nucleoside triphosphate hydrolases"/>
    <property type="match status" value="1"/>
</dbReference>
<feature type="compositionally biased region" description="Polar residues" evidence="10">
    <location>
        <begin position="1233"/>
        <end position="1245"/>
    </location>
</feature>
<dbReference type="PANTHER" id="PTHR47970">
    <property type="entry name" value="KINESIN-LIKE PROTEIN KIF11"/>
    <property type="match status" value="1"/>
</dbReference>
<evidence type="ECO:0000313" key="12">
    <source>
        <dbReference type="EMBL" id="KAF9548435.1"/>
    </source>
</evidence>
<dbReference type="InterPro" id="IPR027417">
    <property type="entry name" value="P-loop_NTPase"/>
</dbReference>
<keyword evidence="5 8" id="KW-0067">ATP-binding</keyword>
<dbReference type="PROSITE" id="PS00411">
    <property type="entry name" value="KINESIN_MOTOR_1"/>
    <property type="match status" value="1"/>
</dbReference>
<evidence type="ECO:0000313" key="13">
    <source>
        <dbReference type="Proteomes" id="UP000723463"/>
    </source>
</evidence>
<feature type="region of interest" description="Disordered" evidence="10">
    <location>
        <begin position="375"/>
        <end position="395"/>
    </location>
</feature>
<dbReference type="GO" id="GO:0051231">
    <property type="term" value="P:spindle elongation"/>
    <property type="evidence" value="ECO:0007669"/>
    <property type="project" value="TreeGrafter"/>
</dbReference>
<dbReference type="GO" id="GO:0008574">
    <property type="term" value="F:plus-end-directed microtubule motor activity"/>
    <property type="evidence" value="ECO:0007669"/>
    <property type="project" value="TreeGrafter"/>
</dbReference>
<dbReference type="Proteomes" id="UP000723463">
    <property type="component" value="Unassembled WGS sequence"/>
</dbReference>
<feature type="compositionally biased region" description="Acidic residues" evidence="10">
    <location>
        <begin position="1373"/>
        <end position="1382"/>
    </location>
</feature>
<evidence type="ECO:0000256" key="1">
    <source>
        <dbReference type="ARBA" id="ARBA00004245"/>
    </source>
</evidence>
<feature type="region of interest" description="Disordered" evidence="10">
    <location>
        <begin position="1471"/>
        <end position="1636"/>
    </location>
</feature>
<feature type="compositionally biased region" description="Basic and acidic residues" evidence="10">
    <location>
        <begin position="1126"/>
        <end position="1138"/>
    </location>
</feature>
<feature type="compositionally biased region" description="Polar residues" evidence="10">
    <location>
        <begin position="1052"/>
        <end position="1061"/>
    </location>
</feature>
<feature type="binding site" evidence="8">
    <location>
        <begin position="123"/>
        <end position="130"/>
    </location>
    <ligand>
        <name>ATP</name>
        <dbReference type="ChEBI" id="CHEBI:30616"/>
    </ligand>
</feature>
<feature type="compositionally biased region" description="Basic residues" evidence="10">
    <location>
        <begin position="1676"/>
        <end position="1690"/>
    </location>
</feature>
<feature type="region of interest" description="Disordered" evidence="10">
    <location>
        <begin position="1109"/>
        <end position="1256"/>
    </location>
</feature>
<dbReference type="SMART" id="SM00129">
    <property type="entry name" value="KISc"/>
    <property type="match status" value="1"/>
</dbReference>
<feature type="compositionally biased region" description="Low complexity" evidence="10">
    <location>
        <begin position="1"/>
        <end position="17"/>
    </location>
</feature>
<feature type="region of interest" description="Disordered" evidence="10">
    <location>
        <begin position="1270"/>
        <end position="1455"/>
    </location>
</feature>
<dbReference type="GO" id="GO:0008017">
    <property type="term" value="F:microtubule binding"/>
    <property type="evidence" value="ECO:0007669"/>
    <property type="project" value="InterPro"/>
</dbReference>
<keyword evidence="3" id="KW-0493">Microtubule</keyword>
<feature type="coiled-coil region" evidence="9">
    <location>
        <begin position="595"/>
        <end position="779"/>
    </location>
</feature>
<evidence type="ECO:0000256" key="7">
    <source>
        <dbReference type="ARBA" id="ARBA00023212"/>
    </source>
</evidence>
<evidence type="ECO:0000256" key="6">
    <source>
        <dbReference type="ARBA" id="ARBA00023175"/>
    </source>
</evidence>
<keyword evidence="9" id="KW-0175">Coiled coil</keyword>
<feature type="region of interest" description="Disordered" evidence="10">
    <location>
        <begin position="1667"/>
        <end position="1690"/>
    </location>
</feature>
<proteinExistence type="inferred from homology"/>
<dbReference type="Gene3D" id="3.40.850.10">
    <property type="entry name" value="Kinesin motor domain"/>
    <property type="match status" value="1"/>
</dbReference>
<feature type="compositionally biased region" description="Basic and acidic residues" evidence="10">
    <location>
        <begin position="1471"/>
        <end position="1483"/>
    </location>
</feature>
<accession>A0A9P6FDN8</accession>
<feature type="compositionally biased region" description="Low complexity" evidence="10">
    <location>
        <begin position="1158"/>
        <end position="1175"/>
    </location>
</feature>
<dbReference type="GO" id="GO:0090307">
    <property type="term" value="P:mitotic spindle assembly"/>
    <property type="evidence" value="ECO:0007669"/>
    <property type="project" value="TreeGrafter"/>
</dbReference>
<comment type="subcellular location">
    <subcellularLocation>
        <location evidence="1">Cytoplasm</location>
        <location evidence="1">Cytoskeleton</location>
    </subcellularLocation>
</comment>
<sequence length="1690" mass="188161">MSVSSTVSLDSTSSTESNRPEARASQMKIAPVDQSIKTFLRIRPSDKSSSMSNDSTYLGVLNDTDVLMVPPPSPKQRKTSEYKFTRVFDESATQSRIFEETCLPLLTPLLRQDNYKALIFSHGVTKSGKTHSTIGSPGQAGIIPRTLKVLFDSIAESSQDVNTPTQYRPFRVHDVEINVDERRDNEAMKSIRALDSNLATWFQYLAIDPLDFNIGDLLVENSSNRNSQVVSLPEGMNYSIWISCAEISSERIYDLLATPSVPPVRSIKSTDPKRPQLFLTTDNATHQKYIQDLREVNVRTLEEAIMVLRAGYHQRRLYAVLTNRPSPRSHCIVTIKVLKTPQFGESALKDAAKGKTSISRLSIVDLAGSEMPRTMTSSAGHGIKDPGNGDTSLINPQEVPFRQSKLTQLFQGSLEAGPANSQVCLIANISPYRSKFDETTRTLEFATSPIESSRTRIMDTHAGSETSLSNIKRLSTSPGSVSHQQPTTGQTIDDSSSKQRHTGDVTILSQGRNKTSNMDFDEDKSCDNPIKTESEEAVMVEKERPLTGQSDAATVSGSIHCVSARCLETITSLQEKFDRHQEAFEMQISTRDQGLESLKNLLAENSRKMEEQEKCCQIQDKEIQELRVALVKSDNDRASQESLQAALKQEIKDLKDQLAETERGKMEQEEEIISRNEQVQELKQALAEIIANRVTQETAQSLHQDIKSLTTQLLESARKKEELEERVRSRDEEVRELKQEAVDAEATRVSQETLHNSMVRSLEVEIERLRSDLKHAAFERREHDEAMDVRFQEQEDKLLGQKQALADSLNVNHELELAQLREALVASDKKCLAMTERFQSGDRDQSMVVLVRDLEAADETRSVLERKLAKANETIDAWNAWFADSPVMKLARGATHASVPDSTIVAASDRSAPDDPLLASDQINVHSVAAEVLATIKDAGDMAVEHATLEEDFVEHVDEAIAFGDVPHDDPLNDPQNYPQNKPQDDPQGDTQDYFQVEPQDHLQDDPQDDPQNDPQGEPQFNPQDADETTTEDRTETVVTEQTESAHIKHGNLSSDPSLDVNTVPRPAVSAAAAHPDFVNVIEIESDSEDEYHATLKWTKISDRFAQVQQFAESSAESSRQSSPDTSDKASFKAKDSKPSTNKRTSTRSRSLPGHQETPTTTTSRSSPARVTRSRYSLPNNPTVSSRTRSSAIQPPIKKTRLSTGTKSSLFFKDSDIEEEQERSQVEDGVGSSLPQTSKTANIQTEEGVESDPDTTVIHPVAGSFETTYAITAQEPPNLQVPETLHESKRVATQGSPRDQDDAMLLAPGLVASEDDQEGGQSPDFTHEDVIQPDLSQNFGVEEGMKVEPSPDFEPEDDMPAHPVQNAGPEDYLQTDEYEMAQEDSHDGSEDTLARSATGGRMESSRVIDDHIGTPAAKISPVRPIYPKLKSMTPSPRRTSPSRPPVLSKYGAADDKWTNPTWESFDARLEEHEAPLETPDRLRSSWPRPALDVPMTKLDSSLTTERDREYPLIPHVDDDLDYDGERYHNLQVGDMDDGDDESDGDKDLNGAISEYDSAQESLDTEDSNEFPLETKVEIDAGDKENDDPKSKKKVEPQSAKAMGKGKGEMKAIDDDELTVKDEDEDSESMKKDVVMGGLRPKLKKRKLRQAPTVFSDEMDEKVDMFVQPAKNNASKQLHRKQKSKNKSRMH</sequence>
<evidence type="ECO:0000256" key="4">
    <source>
        <dbReference type="ARBA" id="ARBA00022741"/>
    </source>
</evidence>
<feature type="compositionally biased region" description="Polar residues" evidence="10">
    <location>
        <begin position="507"/>
        <end position="518"/>
    </location>
</feature>
<comment type="caution">
    <text evidence="12">The sequence shown here is derived from an EMBL/GenBank/DDBJ whole genome shotgun (WGS) entry which is preliminary data.</text>
</comment>
<keyword evidence="7" id="KW-0206">Cytoskeleton</keyword>
<dbReference type="Pfam" id="PF00225">
    <property type="entry name" value="Kinesin"/>
    <property type="match status" value="1"/>
</dbReference>
<dbReference type="PRINTS" id="PR00380">
    <property type="entry name" value="KINESINHEAVY"/>
</dbReference>
<evidence type="ECO:0000256" key="8">
    <source>
        <dbReference type="PROSITE-ProRule" id="PRU00283"/>
    </source>
</evidence>
<feature type="region of interest" description="Disordered" evidence="10">
    <location>
        <begin position="964"/>
        <end position="1062"/>
    </location>
</feature>
<feature type="domain" description="Kinesin motor" evidence="11">
    <location>
        <begin position="35"/>
        <end position="452"/>
    </location>
</feature>
<feature type="compositionally biased region" description="Low complexity" evidence="10">
    <location>
        <begin position="1139"/>
        <end position="1151"/>
    </location>
</feature>
<feature type="compositionally biased region" description="Polar residues" evidence="10">
    <location>
        <begin position="463"/>
        <end position="494"/>
    </location>
</feature>
<evidence type="ECO:0000256" key="5">
    <source>
        <dbReference type="ARBA" id="ARBA00022840"/>
    </source>
</evidence>
<dbReference type="InterPro" id="IPR047149">
    <property type="entry name" value="KIF11-like"/>
</dbReference>
<evidence type="ECO:0000256" key="2">
    <source>
        <dbReference type="ARBA" id="ARBA00022490"/>
    </source>
</evidence>
<dbReference type="GO" id="GO:0005524">
    <property type="term" value="F:ATP binding"/>
    <property type="evidence" value="ECO:0007669"/>
    <property type="project" value="UniProtKB-UniRule"/>
</dbReference>
<comment type="similarity">
    <text evidence="8">Belongs to the TRAFAC class myosin-kinesin ATPase superfamily. Kinesin family.</text>
</comment>
<feature type="region of interest" description="Disordered" evidence="10">
    <location>
        <begin position="1"/>
        <end position="28"/>
    </location>
</feature>
<feature type="compositionally biased region" description="Acidic residues" evidence="10">
    <location>
        <begin position="1534"/>
        <end position="1544"/>
    </location>
</feature>
<protein>
    <recommendedName>
        <fullName evidence="11">Kinesin motor domain-containing protein</fullName>
    </recommendedName>
</protein>
<dbReference type="GO" id="GO:0005876">
    <property type="term" value="C:spindle microtubule"/>
    <property type="evidence" value="ECO:0007669"/>
    <property type="project" value="TreeGrafter"/>
</dbReference>
<reference evidence="12" key="1">
    <citation type="journal article" date="2020" name="Fungal Divers.">
        <title>Resolving the Mortierellaceae phylogeny through synthesis of multi-gene phylogenetics and phylogenomics.</title>
        <authorList>
            <person name="Vandepol N."/>
            <person name="Liber J."/>
            <person name="Desiro A."/>
            <person name="Na H."/>
            <person name="Kennedy M."/>
            <person name="Barry K."/>
            <person name="Grigoriev I.V."/>
            <person name="Miller A.N."/>
            <person name="O'Donnell K."/>
            <person name="Stajich J.E."/>
            <person name="Bonito G."/>
        </authorList>
    </citation>
    <scope>NUCLEOTIDE SEQUENCE</scope>
    <source>
        <strain evidence="12">NRRL 2591</strain>
    </source>
</reference>
<feature type="compositionally biased region" description="Polar residues" evidence="10">
    <location>
        <begin position="1177"/>
        <end position="1193"/>
    </location>
</feature>
<feature type="compositionally biased region" description="Basic and acidic residues" evidence="10">
    <location>
        <begin position="1572"/>
        <end position="1595"/>
    </location>
</feature>
<gene>
    <name evidence="12" type="ORF">EC957_006651</name>
</gene>
<dbReference type="EMBL" id="JAAAXW010000030">
    <property type="protein sequence ID" value="KAF9548435.1"/>
    <property type="molecule type" value="Genomic_DNA"/>
</dbReference>
<organism evidence="12 13">
    <name type="scientific">Mortierella hygrophila</name>
    <dbReference type="NCBI Taxonomy" id="979708"/>
    <lineage>
        <taxon>Eukaryota</taxon>
        <taxon>Fungi</taxon>
        <taxon>Fungi incertae sedis</taxon>
        <taxon>Mucoromycota</taxon>
        <taxon>Mortierellomycotina</taxon>
        <taxon>Mortierellomycetes</taxon>
        <taxon>Mortierellales</taxon>
        <taxon>Mortierellaceae</taxon>
        <taxon>Mortierella</taxon>
    </lineage>
</organism>
<dbReference type="InterPro" id="IPR019821">
    <property type="entry name" value="Kinesin_motor_CS"/>
</dbReference>
<keyword evidence="2" id="KW-0963">Cytoplasm</keyword>
<dbReference type="PROSITE" id="PS50067">
    <property type="entry name" value="KINESIN_MOTOR_2"/>
    <property type="match status" value="1"/>
</dbReference>
<dbReference type="GO" id="GO:0072686">
    <property type="term" value="C:mitotic spindle"/>
    <property type="evidence" value="ECO:0007669"/>
    <property type="project" value="TreeGrafter"/>
</dbReference>
<feature type="compositionally biased region" description="Low complexity" evidence="10">
    <location>
        <begin position="1109"/>
        <end position="1123"/>
    </location>
</feature>
<name>A0A9P6FDN8_9FUNG</name>
<feature type="compositionally biased region" description="Basic and acidic residues" evidence="10">
    <location>
        <begin position="1403"/>
        <end position="1412"/>
    </location>
</feature>
<keyword evidence="13" id="KW-1185">Reference proteome</keyword>
<feature type="compositionally biased region" description="Basic and acidic residues" evidence="10">
    <location>
        <begin position="1605"/>
        <end position="1620"/>
    </location>
</feature>
<evidence type="ECO:0000256" key="3">
    <source>
        <dbReference type="ARBA" id="ARBA00022701"/>
    </source>
</evidence>
<evidence type="ECO:0000256" key="10">
    <source>
        <dbReference type="SAM" id="MobiDB-lite"/>
    </source>
</evidence>
<keyword evidence="4 8" id="KW-0547">Nucleotide-binding</keyword>
<dbReference type="InterPro" id="IPR001752">
    <property type="entry name" value="Kinesin_motor_dom"/>
</dbReference>
<dbReference type="GO" id="GO:0007018">
    <property type="term" value="P:microtubule-based movement"/>
    <property type="evidence" value="ECO:0007669"/>
    <property type="project" value="InterPro"/>
</dbReference>
<feature type="region of interest" description="Disordered" evidence="10">
    <location>
        <begin position="460"/>
        <end position="529"/>
    </location>
</feature>
<dbReference type="PANTHER" id="PTHR47970:SF12">
    <property type="entry name" value="KINESIN FAMILY MEMBER 11"/>
    <property type="match status" value="1"/>
</dbReference>
<feature type="compositionally biased region" description="Basic and acidic residues" evidence="10">
    <location>
        <begin position="1383"/>
        <end position="1393"/>
    </location>
</feature>
<evidence type="ECO:0000259" key="11">
    <source>
        <dbReference type="PROSITE" id="PS50067"/>
    </source>
</evidence>
<dbReference type="InterPro" id="IPR036961">
    <property type="entry name" value="Kinesin_motor_dom_sf"/>
</dbReference>
<keyword evidence="6 8" id="KW-0505">Motor protein</keyword>